<accession>A0AAD6ZV24</accession>
<reference evidence="2" key="1">
    <citation type="submission" date="2023-03" db="EMBL/GenBank/DDBJ databases">
        <title>Massive genome expansion in bonnet fungi (Mycena s.s.) driven by repeated elements and novel gene families across ecological guilds.</title>
        <authorList>
            <consortium name="Lawrence Berkeley National Laboratory"/>
            <person name="Harder C.B."/>
            <person name="Miyauchi S."/>
            <person name="Viragh M."/>
            <person name="Kuo A."/>
            <person name="Thoen E."/>
            <person name="Andreopoulos B."/>
            <person name="Lu D."/>
            <person name="Skrede I."/>
            <person name="Drula E."/>
            <person name="Henrissat B."/>
            <person name="Morin E."/>
            <person name="Kohler A."/>
            <person name="Barry K."/>
            <person name="LaButti K."/>
            <person name="Morin E."/>
            <person name="Salamov A."/>
            <person name="Lipzen A."/>
            <person name="Mereny Z."/>
            <person name="Hegedus B."/>
            <person name="Baldrian P."/>
            <person name="Stursova M."/>
            <person name="Weitz H."/>
            <person name="Taylor A."/>
            <person name="Grigoriev I.V."/>
            <person name="Nagy L.G."/>
            <person name="Martin F."/>
            <person name="Kauserud H."/>
        </authorList>
    </citation>
    <scope>NUCLEOTIDE SEQUENCE</scope>
    <source>
        <strain evidence="2">CBHHK002</strain>
    </source>
</reference>
<evidence type="ECO:0000256" key="1">
    <source>
        <dbReference type="SAM" id="Phobius"/>
    </source>
</evidence>
<keyword evidence="1" id="KW-0472">Membrane</keyword>
<sequence>MTALYPHLGGAGVMYHECIRCNPNWHGYAQCNTVLADIGGLMMNGLIFTWVLLLLLFVFSKCEYQCALVCWFVLIGDAPDPNMGMWVVEPE</sequence>
<organism evidence="2 3">
    <name type="scientific">Mycena albidolilacea</name>
    <dbReference type="NCBI Taxonomy" id="1033008"/>
    <lineage>
        <taxon>Eukaryota</taxon>
        <taxon>Fungi</taxon>
        <taxon>Dikarya</taxon>
        <taxon>Basidiomycota</taxon>
        <taxon>Agaricomycotina</taxon>
        <taxon>Agaricomycetes</taxon>
        <taxon>Agaricomycetidae</taxon>
        <taxon>Agaricales</taxon>
        <taxon>Marasmiineae</taxon>
        <taxon>Mycenaceae</taxon>
        <taxon>Mycena</taxon>
    </lineage>
</organism>
<comment type="caution">
    <text evidence="2">The sequence shown here is derived from an EMBL/GenBank/DDBJ whole genome shotgun (WGS) entry which is preliminary data.</text>
</comment>
<dbReference type="Proteomes" id="UP001218218">
    <property type="component" value="Unassembled WGS sequence"/>
</dbReference>
<dbReference type="EMBL" id="JARIHO010000026">
    <property type="protein sequence ID" value="KAJ7340817.1"/>
    <property type="molecule type" value="Genomic_DNA"/>
</dbReference>
<evidence type="ECO:0000313" key="3">
    <source>
        <dbReference type="Proteomes" id="UP001218218"/>
    </source>
</evidence>
<keyword evidence="3" id="KW-1185">Reference proteome</keyword>
<proteinExistence type="predicted"/>
<evidence type="ECO:0000313" key="2">
    <source>
        <dbReference type="EMBL" id="KAJ7340817.1"/>
    </source>
</evidence>
<keyword evidence="1" id="KW-1133">Transmembrane helix</keyword>
<protein>
    <submittedName>
        <fullName evidence="2">Uncharacterized protein</fullName>
    </submittedName>
</protein>
<gene>
    <name evidence="2" type="ORF">DFH08DRAFT_704237</name>
</gene>
<name>A0AAD6ZV24_9AGAR</name>
<dbReference type="AlphaFoldDB" id="A0AAD6ZV24"/>
<keyword evidence="1" id="KW-0812">Transmembrane</keyword>
<feature type="transmembrane region" description="Helical" evidence="1">
    <location>
        <begin position="38"/>
        <end position="59"/>
    </location>
</feature>